<dbReference type="Pfam" id="PF00005">
    <property type="entry name" value="ABC_tran"/>
    <property type="match status" value="1"/>
</dbReference>
<keyword evidence="1" id="KW-0813">Transport</keyword>
<dbReference type="SUPFAM" id="SSF52540">
    <property type="entry name" value="P-loop containing nucleoside triphosphate hydrolases"/>
    <property type="match status" value="1"/>
</dbReference>
<dbReference type="EMBL" id="CANTFL010000977">
    <property type="protein sequence ID" value="CAI5729083.1"/>
    <property type="molecule type" value="Genomic_DNA"/>
</dbReference>
<accession>A0AAV0TXF1</accession>
<name>A0AAV0TXF1_HYABA</name>
<proteinExistence type="predicted"/>
<sequence length="324" mass="34913">MPGDPRQLSCNNSKWRPTSFCKTMPESRINLSSSVSSIASEPMPVLQSSLTSSFQKHFLQSHHESCHSRRHDTSARGLEAPGAPRDTPFVPRRPVGAVPELFVTFRHVLLSVDIPVPPAAAAAEATSGQMSREALAAKHLPTIPNHVRGLMGGLTASRTFVRRQLLKNVTGAFTPGSMTLVLGRSGSGKSVLLKLLSGRFNVNGKSVTLDGEVSYNGLSQDQLRSQLPQCVAYVPQQDTHLPVMTVKETLEFAFDCCAIHADARPVGTVYKTPSLEYPVALPTTYLGGERDPVAVTRELGLTRCQGTIMGDDRIRGISGGEKSA</sequence>
<dbReference type="InterPro" id="IPR027417">
    <property type="entry name" value="P-loop_NTPase"/>
</dbReference>
<evidence type="ECO:0000313" key="5">
    <source>
        <dbReference type="Proteomes" id="UP001162031"/>
    </source>
</evidence>
<dbReference type="Gene3D" id="3.40.50.300">
    <property type="entry name" value="P-loop containing nucleotide triphosphate hydrolases"/>
    <property type="match status" value="1"/>
</dbReference>
<gene>
    <name evidence="4" type="ORF">HBR001_LOCUS4476</name>
</gene>
<feature type="compositionally biased region" description="Basic and acidic residues" evidence="2">
    <location>
        <begin position="63"/>
        <end position="74"/>
    </location>
</feature>
<dbReference type="GO" id="GO:0016887">
    <property type="term" value="F:ATP hydrolysis activity"/>
    <property type="evidence" value="ECO:0007669"/>
    <property type="project" value="InterPro"/>
</dbReference>
<feature type="domain" description="ABC transporter" evidence="3">
    <location>
        <begin position="166"/>
        <end position="322"/>
    </location>
</feature>
<keyword evidence="5" id="KW-1185">Reference proteome</keyword>
<reference evidence="4" key="1">
    <citation type="submission" date="2022-12" db="EMBL/GenBank/DDBJ databases">
        <authorList>
            <person name="Webb A."/>
        </authorList>
    </citation>
    <scope>NUCLEOTIDE SEQUENCE</scope>
    <source>
        <strain evidence="4">Hp1</strain>
    </source>
</reference>
<protein>
    <recommendedName>
        <fullName evidence="3">ABC transporter domain-containing protein</fullName>
    </recommendedName>
</protein>
<organism evidence="4 5">
    <name type="scientific">Hyaloperonospora brassicae</name>
    <name type="common">Brassica downy mildew</name>
    <name type="synonym">Peronospora brassicae</name>
    <dbReference type="NCBI Taxonomy" id="162125"/>
    <lineage>
        <taxon>Eukaryota</taxon>
        <taxon>Sar</taxon>
        <taxon>Stramenopiles</taxon>
        <taxon>Oomycota</taxon>
        <taxon>Peronosporomycetes</taxon>
        <taxon>Peronosporales</taxon>
        <taxon>Peronosporaceae</taxon>
        <taxon>Hyaloperonospora</taxon>
    </lineage>
</organism>
<comment type="caution">
    <text evidence="4">The sequence shown here is derived from an EMBL/GenBank/DDBJ whole genome shotgun (WGS) entry which is preliminary data.</text>
</comment>
<dbReference type="AlphaFoldDB" id="A0AAV0TXF1"/>
<evidence type="ECO:0000256" key="2">
    <source>
        <dbReference type="SAM" id="MobiDB-lite"/>
    </source>
</evidence>
<evidence type="ECO:0000259" key="3">
    <source>
        <dbReference type="Pfam" id="PF00005"/>
    </source>
</evidence>
<feature type="region of interest" description="Disordered" evidence="2">
    <location>
        <begin position="63"/>
        <end position="91"/>
    </location>
</feature>
<evidence type="ECO:0000313" key="4">
    <source>
        <dbReference type="EMBL" id="CAI5729083.1"/>
    </source>
</evidence>
<dbReference type="GO" id="GO:0005524">
    <property type="term" value="F:ATP binding"/>
    <property type="evidence" value="ECO:0007669"/>
    <property type="project" value="InterPro"/>
</dbReference>
<dbReference type="InterPro" id="IPR003439">
    <property type="entry name" value="ABC_transporter-like_ATP-bd"/>
</dbReference>
<dbReference type="Proteomes" id="UP001162031">
    <property type="component" value="Unassembled WGS sequence"/>
</dbReference>
<evidence type="ECO:0000256" key="1">
    <source>
        <dbReference type="ARBA" id="ARBA00022448"/>
    </source>
</evidence>
<dbReference type="PANTHER" id="PTHR19241">
    <property type="entry name" value="ATP-BINDING CASSETTE TRANSPORTER"/>
    <property type="match status" value="1"/>
</dbReference>